<dbReference type="PANTHER" id="PTHR43674:SF2">
    <property type="entry name" value="BETA-UREIDOPROPIONASE"/>
    <property type="match status" value="1"/>
</dbReference>
<dbReference type="GO" id="GO:0016811">
    <property type="term" value="F:hydrolase activity, acting on carbon-nitrogen (but not peptide) bonds, in linear amides"/>
    <property type="evidence" value="ECO:0007669"/>
    <property type="project" value="UniProtKB-ARBA"/>
</dbReference>
<evidence type="ECO:0000313" key="3">
    <source>
        <dbReference type="EMBL" id="RGE60385.1"/>
    </source>
</evidence>
<comment type="caution">
    <text evidence="3">The sequence shown here is derived from an EMBL/GenBank/DDBJ whole genome shotgun (WGS) entry which is preliminary data.</text>
</comment>
<sequence>MKISLMTAHFVNNNLKHNINEMVKGMRLAKQHEAKLVCFGEAFLQGFDSLTWIYEHDREVAISTDSDVFQILIDLSSDIQIDLMFGFLERDGEKLFSSCALVGDGGLLHLYRRISKGWKEYDRADFHYCEGGIPQPFCYRGKQCMIAICGDLWEYPSEFARGEDVLFWPVFINYPIAEWKNGVENEYAQQAACVCKEVLLVDSLGDEKNVFGGCCRFSHGCTVQSLETGEEGMLTVEI</sequence>
<dbReference type="CDD" id="cd07197">
    <property type="entry name" value="nitrilase"/>
    <property type="match status" value="1"/>
</dbReference>
<gene>
    <name evidence="3" type="ORF">DXC51_12465</name>
</gene>
<dbReference type="Pfam" id="PF00795">
    <property type="entry name" value="CN_hydrolase"/>
    <property type="match status" value="1"/>
</dbReference>
<accession>A0A3E3I583</accession>
<dbReference type="SUPFAM" id="SSF56317">
    <property type="entry name" value="Carbon-nitrogen hydrolase"/>
    <property type="match status" value="1"/>
</dbReference>
<dbReference type="Gene3D" id="3.60.110.10">
    <property type="entry name" value="Carbon-nitrogen hydrolase"/>
    <property type="match status" value="1"/>
</dbReference>
<evidence type="ECO:0000259" key="2">
    <source>
        <dbReference type="PROSITE" id="PS50263"/>
    </source>
</evidence>
<keyword evidence="4" id="KW-1185">Reference proteome</keyword>
<name>A0A3E3I583_9FIRM</name>
<dbReference type="PANTHER" id="PTHR43674">
    <property type="entry name" value="NITRILASE C965.09-RELATED"/>
    <property type="match status" value="1"/>
</dbReference>
<dbReference type="InterPro" id="IPR050345">
    <property type="entry name" value="Aliph_Amidase/BUP"/>
</dbReference>
<dbReference type="InterPro" id="IPR003010">
    <property type="entry name" value="C-N_Hydrolase"/>
</dbReference>
<keyword evidence="1 3" id="KW-0378">Hydrolase</keyword>
<dbReference type="GeneID" id="97987667"/>
<dbReference type="EMBL" id="QVLV01000007">
    <property type="protein sequence ID" value="RGE60385.1"/>
    <property type="molecule type" value="Genomic_DNA"/>
</dbReference>
<dbReference type="AlphaFoldDB" id="A0A3E3I583"/>
<dbReference type="RefSeq" id="WP_117544709.1">
    <property type="nucleotide sequence ID" value="NZ_JBKUNB010000012.1"/>
</dbReference>
<proteinExistence type="predicted"/>
<protein>
    <submittedName>
        <fullName evidence="3">Carbon-nitrogen hydrolase family protein</fullName>
    </submittedName>
</protein>
<dbReference type="Proteomes" id="UP000260812">
    <property type="component" value="Unassembled WGS sequence"/>
</dbReference>
<feature type="domain" description="CN hydrolase" evidence="2">
    <location>
        <begin position="1"/>
        <end position="238"/>
    </location>
</feature>
<reference evidence="3" key="1">
    <citation type="submission" date="2018-08" db="EMBL/GenBank/DDBJ databases">
        <title>A genome reference for cultivated species of the human gut microbiota.</title>
        <authorList>
            <person name="Zou Y."/>
            <person name="Xue W."/>
            <person name="Luo G."/>
        </authorList>
    </citation>
    <scope>NUCLEOTIDE SEQUENCE [LARGE SCALE GENOMIC DNA]</scope>
    <source>
        <strain evidence="3">TF05-5AC</strain>
    </source>
</reference>
<evidence type="ECO:0000313" key="4">
    <source>
        <dbReference type="Proteomes" id="UP000260812"/>
    </source>
</evidence>
<evidence type="ECO:0000256" key="1">
    <source>
        <dbReference type="ARBA" id="ARBA00022801"/>
    </source>
</evidence>
<dbReference type="InterPro" id="IPR036526">
    <property type="entry name" value="C-N_Hydrolase_sf"/>
</dbReference>
<organism evidence="3 4">
    <name type="scientific">Eisenbergiella massiliensis</name>
    <dbReference type="NCBI Taxonomy" id="1720294"/>
    <lineage>
        <taxon>Bacteria</taxon>
        <taxon>Bacillati</taxon>
        <taxon>Bacillota</taxon>
        <taxon>Clostridia</taxon>
        <taxon>Lachnospirales</taxon>
        <taxon>Lachnospiraceae</taxon>
        <taxon>Eisenbergiella</taxon>
    </lineage>
</organism>
<dbReference type="PROSITE" id="PS50263">
    <property type="entry name" value="CN_HYDROLASE"/>
    <property type="match status" value="1"/>
</dbReference>